<organism evidence="2 3">
    <name type="scientific">Aspergillus steynii IBT 23096</name>
    <dbReference type="NCBI Taxonomy" id="1392250"/>
    <lineage>
        <taxon>Eukaryota</taxon>
        <taxon>Fungi</taxon>
        <taxon>Dikarya</taxon>
        <taxon>Ascomycota</taxon>
        <taxon>Pezizomycotina</taxon>
        <taxon>Eurotiomycetes</taxon>
        <taxon>Eurotiomycetidae</taxon>
        <taxon>Eurotiales</taxon>
        <taxon>Aspergillaceae</taxon>
        <taxon>Aspergillus</taxon>
        <taxon>Aspergillus subgen. Circumdati</taxon>
    </lineage>
</organism>
<dbReference type="Proteomes" id="UP000234275">
    <property type="component" value="Unassembled WGS sequence"/>
</dbReference>
<evidence type="ECO:0000256" key="1">
    <source>
        <dbReference type="SAM" id="SignalP"/>
    </source>
</evidence>
<dbReference type="RefSeq" id="XP_024706487.1">
    <property type="nucleotide sequence ID" value="XM_024854045.1"/>
</dbReference>
<sequence length="245" mass="27939">MRLVLLAVFAYAVTLVSSYGVAGTYERVLFWHAFEIDIEIHGGRPRTIGTGCASAMRVARCNFNQFITCIDENRSPPITRDVKGMQVDEMSDLLYRNGNSGTYIMKNVVDGIPEAPGQFPKLIDQVSKFIRDNRAQIESTSPQRLKYARSAMRRAHFVRAASYSDSSKVLLQKNLGVTAEMKKKIMGGRQQTEYWFVDWEATARKYPDKEVDQFRRDIEKHYDIKHWRNVAALTEALSRVGGCKT</sequence>
<dbReference type="GeneID" id="36561750"/>
<keyword evidence="1" id="KW-0732">Signal</keyword>
<dbReference type="AlphaFoldDB" id="A0A2I2GE70"/>
<feature type="chain" id="PRO_5014115668" evidence="1">
    <location>
        <begin position="19"/>
        <end position="245"/>
    </location>
</feature>
<evidence type="ECO:0000313" key="3">
    <source>
        <dbReference type="Proteomes" id="UP000234275"/>
    </source>
</evidence>
<protein>
    <submittedName>
        <fullName evidence="2">Uncharacterized protein</fullName>
    </submittedName>
</protein>
<comment type="caution">
    <text evidence="2">The sequence shown here is derived from an EMBL/GenBank/DDBJ whole genome shotgun (WGS) entry which is preliminary data.</text>
</comment>
<keyword evidence="3" id="KW-1185">Reference proteome</keyword>
<name>A0A2I2GE70_9EURO</name>
<proteinExistence type="predicted"/>
<feature type="signal peptide" evidence="1">
    <location>
        <begin position="1"/>
        <end position="18"/>
    </location>
</feature>
<dbReference type="EMBL" id="MSFO01000003">
    <property type="protein sequence ID" value="PLB51185.1"/>
    <property type="molecule type" value="Genomic_DNA"/>
</dbReference>
<dbReference type="STRING" id="1392250.A0A2I2GE70"/>
<evidence type="ECO:0000313" key="2">
    <source>
        <dbReference type="EMBL" id="PLB51185.1"/>
    </source>
</evidence>
<gene>
    <name evidence="2" type="ORF">P170DRAFT_493417</name>
</gene>
<dbReference type="OrthoDB" id="4295718at2759"/>
<reference evidence="2 3" key="1">
    <citation type="submission" date="2016-12" db="EMBL/GenBank/DDBJ databases">
        <title>The genomes of Aspergillus section Nigri reveals drivers in fungal speciation.</title>
        <authorList>
            <consortium name="DOE Joint Genome Institute"/>
            <person name="Vesth T.C."/>
            <person name="Nybo J."/>
            <person name="Theobald S."/>
            <person name="Brandl J."/>
            <person name="Frisvad J.C."/>
            <person name="Nielsen K.F."/>
            <person name="Lyhne E.K."/>
            <person name="Kogle M.E."/>
            <person name="Kuo A."/>
            <person name="Riley R."/>
            <person name="Clum A."/>
            <person name="Nolan M."/>
            <person name="Lipzen A."/>
            <person name="Salamov A."/>
            <person name="Henrissat B."/>
            <person name="Wiebenga A."/>
            <person name="De Vries R.P."/>
            <person name="Grigoriev I.V."/>
            <person name="Mortensen U.H."/>
            <person name="Andersen M.R."/>
            <person name="Baker S.E."/>
        </authorList>
    </citation>
    <scope>NUCLEOTIDE SEQUENCE [LARGE SCALE GENOMIC DNA]</scope>
    <source>
        <strain evidence="2 3">IBT 23096</strain>
    </source>
</reference>
<accession>A0A2I2GE70</accession>
<dbReference type="VEuPathDB" id="FungiDB:P170DRAFT_493417"/>